<evidence type="ECO:0000313" key="6">
    <source>
        <dbReference type="Proteomes" id="UP000253370"/>
    </source>
</evidence>
<evidence type="ECO:0000256" key="1">
    <source>
        <dbReference type="ARBA" id="ARBA00022723"/>
    </source>
</evidence>
<dbReference type="SMART" id="SM00829">
    <property type="entry name" value="PKS_ER"/>
    <property type="match status" value="1"/>
</dbReference>
<reference evidence="5 6" key="1">
    <citation type="submission" date="2018-07" db="EMBL/GenBank/DDBJ databases">
        <title>Rhodosalinus sp. strain E84T genomic sequence and assembly.</title>
        <authorList>
            <person name="Liu Z.-W."/>
            <person name="Lu D.-C."/>
        </authorList>
    </citation>
    <scope>NUCLEOTIDE SEQUENCE [LARGE SCALE GENOMIC DNA]</scope>
    <source>
        <strain evidence="5 6">E84</strain>
    </source>
</reference>
<dbReference type="InterPro" id="IPR020843">
    <property type="entry name" value="ER"/>
</dbReference>
<dbReference type="PANTHER" id="PTHR43401:SF2">
    <property type="entry name" value="L-THREONINE 3-DEHYDROGENASE"/>
    <property type="match status" value="1"/>
</dbReference>
<dbReference type="GO" id="GO:0016491">
    <property type="term" value="F:oxidoreductase activity"/>
    <property type="evidence" value="ECO:0007669"/>
    <property type="project" value="UniProtKB-KW"/>
</dbReference>
<dbReference type="InterPro" id="IPR011032">
    <property type="entry name" value="GroES-like_sf"/>
</dbReference>
<name>A0A365UBF9_9RHOB</name>
<evidence type="ECO:0000259" key="4">
    <source>
        <dbReference type="SMART" id="SM00829"/>
    </source>
</evidence>
<dbReference type="InterPro" id="IPR013154">
    <property type="entry name" value="ADH-like_N"/>
</dbReference>
<sequence length="346" mass="35701">MAMKAAVFEGLGKPLAIREVAEPELAPGEVLLKVENCGICGSDLHATEDGVFLQAEGTVLGHEFAGIVAASADPAVPEGLRATAVPVNACEACRDLGTCRDGLGILCPSNRITGLALDVPGAYAEYVKVGAKQVVPLPDGVSFEQGAMVEPLAVGLHAVEKAQIPMGGRVLVIGAGPIGLSVAAFARLAGAGRIVVSERAEARRAAASDFGATDVLDPGAVEDVGAAFSAATGGPPDVIFDCVGVPGMIQSCIDLSRPKGTIVVVGVCMKPDEVIPIAAILKELKLQFVLGYVESDFARVLDYLGQGRIKADGMVTDRVSLSELPEAFEALRRPDRQIKVMIRPGG</sequence>
<organism evidence="5 6">
    <name type="scientific">Rhodosalinus halophilus</name>
    <dbReference type="NCBI Taxonomy" id="2259333"/>
    <lineage>
        <taxon>Bacteria</taxon>
        <taxon>Pseudomonadati</taxon>
        <taxon>Pseudomonadota</taxon>
        <taxon>Alphaproteobacteria</taxon>
        <taxon>Rhodobacterales</taxon>
        <taxon>Paracoccaceae</taxon>
        <taxon>Rhodosalinus</taxon>
    </lineage>
</organism>
<keyword evidence="2" id="KW-0862">Zinc</keyword>
<dbReference type="Pfam" id="PF00107">
    <property type="entry name" value="ADH_zinc_N"/>
    <property type="match status" value="1"/>
</dbReference>
<gene>
    <name evidence="5" type="ORF">DRV85_04250</name>
</gene>
<dbReference type="InterPro" id="IPR036291">
    <property type="entry name" value="NAD(P)-bd_dom_sf"/>
</dbReference>
<accession>A0A365UBF9</accession>
<dbReference type="SUPFAM" id="SSF50129">
    <property type="entry name" value="GroES-like"/>
    <property type="match status" value="1"/>
</dbReference>
<dbReference type="SUPFAM" id="SSF51735">
    <property type="entry name" value="NAD(P)-binding Rossmann-fold domains"/>
    <property type="match status" value="1"/>
</dbReference>
<dbReference type="InterPro" id="IPR050129">
    <property type="entry name" value="Zn_alcohol_dh"/>
</dbReference>
<comment type="caution">
    <text evidence="5">The sequence shown here is derived from an EMBL/GenBank/DDBJ whole genome shotgun (WGS) entry which is preliminary data.</text>
</comment>
<dbReference type="AlphaFoldDB" id="A0A365UBF9"/>
<dbReference type="EMBL" id="QNTQ01000004">
    <property type="protein sequence ID" value="RBI86650.1"/>
    <property type="molecule type" value="Genomic_DNA"/>
</dbReference>
<evidence type="ECO:0000256" key="3">
    <source>
        <dbReference type="ARBA" id="ARBA00023002"/>
    </source>
</evidence>
<keyword evidence="1" id="KW-0479">Metal-binding</keyword>
<dbReference type="GO" id="GO:0046872">
    <property type="term" value="F:metal ion binding"/>
    <property type="evidence" value="ECO:0007669"/>
    <property type="project" value="UniProtKB-KW"/>
</dbReference>
<keyword evidence="3" id="KW-0560">Oxidoreductase</keyword>
<dbReference type="InterPro" id="IPR013149">
    <property type="entry name" value="ADH-like_C"/>
</dbReference>
<protein>
    <recommendedName>
        <fullName evidence="4">Enoyl reductase (ER) domain-containing protein</fullName>
    </recommendedName>
</protein>
<proteinExistence type="predicted"/>
<dbReference type="Gene3D" id="3.40.50.720">
    <property type="entry name" value="NAD(P)-binding Rossmann-like Domain"/>
    <property type="match status" value="1"/>
</dbReference>
<evidence type="ECO:0000313" key="5">
    <source>
        <dbReference type="EMBL" id="RBI86650.1"/>
    </source>
</evidence>
<dbReference type="Proteomes" id="UP000253370">
    <property type="component" value="Unassembled WGS sequence"/>
</dbReference>
<dbReference type="Gene3D" id="3.90.180.10">
    <property type="entry name" value="Medium-chain alcohol dehydrogenases, catalytic domain"/>
    <property type="match status" value="1"/>
</dbReference>
<evidence type="ECO:0000256" key="2">
    <source>
        <dbReference type="ARBA" id="ARBA00022833"/>
    </source>
</evidence>
<dbReference type="Pfam" id="PF08240">
    <property type="entry name" value="ADH_N"/>
    <property type="match status" value="1"/>
</dbReference>
<dbReference type="PANTHER" id="PTHR43401">
    <property type="entry name" value="L-THREONINE 3-DEHYDROGENASE"/>
    <property type="match status" value="1"/>
</dbReference>
<keyword evidence="6" id="KW-1185">Reference proteome</keyword>
<feature type="domain" description="Enoyl reductase (ER)" evidence="4">
    <location>
        <begin position="10"/>
        <end position="342"/>
    </location>
</feature>